<dbReference type="SMART" id="SM00073">
    <property type="entry name" value="HPT"/>
    <property type="match status" value="1"/>
</dbReference>
<accession>A0ABR1F8E7</accession>
<dbReference type="PANTHER" id="PTHR28242">
    <property type="entry name" value="PHOSPHORELAY INTERMEDIATE PROTEIN YPD1"/>
    <property type="match status" value="1"/>
</dbReference>
<dbReference type="Gene3D" id="1.20.120.160">
    <property type="entry name" value="HPT domain"/>
    <property type="match status" value="1"/>
</dbReference>
<dbReference type="SUPFAM" id="SSF47226">
    <property type="entry name" value="Histidine-containing phosphotransfer domain, HPT domain"/>
    <property type="match status" value="1"/>
</dbReference>
<protein>
    <submittedName>
        <fullName evidence="3">Histidine-phosphotransfer domain, HPT domain-containing protein</fullName>
    </submittedName>
</protein>
<dbReference type="Pfam" id="PF01627">
    <property type="entry name" value="Hpt"/>
    <property type="match status" value="1"/>
</dbReference>
<dbReference type="RefSeq" id="XP_064769152.1">
    <property type="nucleotide sequence ID" value="XM_064911029.1"/>
</dbReference>
<evidence type="ECO:0000313" key="3">
    <source>
        <dbReference type="EMBL" id="KAK7206119.1"/>
    </source>
</evidence>
<comment type="caution">
    <text evidence="3">The sequence shown here is derived from an EMBL/GenBank/DDBJ whole genome shotgun (WGS) entry which is preliminary data.</text>
</comment>
<evidence type="ECO:0000256" key="1">
    <source>
        <dbReference type="PROSITE-ProRule" id="PRU00110"/>
    </source>
</evidence>
<evidence type="ECO:0000259" key="2">
    <source>
        <dbReference type="PROSITE" id="PS50894"/>
    </source>
</evidence>
<evidence type="ECO:0000313" key="4">
    <source>
        <dbReference type="Proteomes" id="UP001498771"/>
    </source>
</evidence>
<feature type="domain" description="HPt" evidence="2">
    <location>
        <begin position="74"/>
        <end position="179"/>
    </location>
</feature>
<dbReference type="Proteomes" id="UP001498771">
    <property type="component" value="Unassembled WGS sequence"/>
</dbReference>
<sequence length="184" mass="20279">MVAVASSSSSSLPKPPSALLLSPPPSCACSSPPHPRSLSVVWLLPMDALRKAEADGIIDLTIFEQILEMDDDEDHEFSIEIINSFYDQAETTFGDMDKAIEKKDIAELSQLGHFLKGSSAAVGVVRVKDICEKIQNLGHQLDESGKKPIEVDTALEAITKLLPEVKEEYQKCKIVLKEFYSQYV</sequence>
<dbReference type="InterPro" id="IPR008207">
    <property type="entry name" value="Sig_transdc_His_kin_Hpt_dom"/>
</dbReference>
<dbReference type="GeneID" id="90036541"/>
<dbReference type="PROSITE" id="PS50894">
    <property type="entry name" value="HPT"/>
    <property type="match status" value="1"/>
</dbReference>
<name>A0ABR1F8E7_9ASCO</name>
<dbReference type="InterPro" id="IPR036641">
    <property type="entry name" value="HPT_dom_sf"/>
</dbReference>
<keyword evidence="4" id="KW-1185">Reference proteome</keyword>
<dbReference type="PANTHER" id="PTHR28242:SF52">
    <property type="entry name" value="PHOSPHORELAY INTERMEDIATE PROTEIN YPD1"/>
    <property type="match status" value="1"/>
</dbReference>
<dbReference type="InterPro" id="IPR045871">
    <property type="entry name" value="AHP1-5/YPD1"/>
</dbReference>
<dbReference type="EMBL" id="JBBJBU010000003">
    <property type="protein sequence ID" value="KAK7206119.1"/>
    <property type="molecule type" value="Genomic_DNA"/>
</dbReference>
<gene>
    <name evidence="3" type="ORF">BZA70DRAFT_266453</name>
</gene>
<proteinExistence type="predicted"/>
<reference evidence="3 4" key="1">
    <citation type="submission" date="2024-03" db="EMBL/GenBank/DDBJ databases">
        <title>Genome-scale model development and genomic sequencing of the oleaginous clade Lipomyces.</title>
        <authorList>
            <consortium name="Lawrence Berkeley National Laboratory"/>
            <person name="Czajka J.J."/>
            <person name="Han Y."/>
            <person name="Kim J."/>
            <person name="Mondo S.J."/>
            <person name="Hofstad B.A."/>
            <person name="Robles A."/>
            <person name="Haridas S."/>
            <person name="Riley R."/>
            <person name="LaButti K."/>
            <person name="Pangilinan J."/>
            <person name="Andreopoulos W."/>
            <person name="Lipzen A."/>
            <person name="Yan J."/>
            <person name="Wang M."/>
            <person name="Ng V."/>
            <person name="Grigoriev I.V."/>
            <person name="Spatafora J.W."/>
            <person name="Magnuson J.K."/>
            <person name="Baker S.E."/>
            <person name="Pomraning K.R."/>
        </authorList>
    </citation>
    <scope>NUCLEOTIDE SEQUENCE [LARGE SCALE GENOMIC DNA]</scope>
    <source>
        <strain evidence="3 4">Phaff 52-87</strain>
    </source>
</reference>
<dbReference type="CDD" id="cd00088">
    <property type="entry name" value="HPT"/>
    <property type="match status" value="1"/>
</dbReference>
<keyword evidence="1" id="KW-0597">Phosphoprotein</keyword>
<organism evidence="3 4">
    <name type="scientific">Myxozyma melibiosi</name>
    <dbReference type="NCBI Taxonomy" id="54550"/>
    <lineage>
        <taxon>Eukaryota</taxon>
        <taxon>Fungi</taxon>
        <taxon>Dikarya</taxon>
        <taxon>Ascomycota</taxon>
        <taxon>Saccharomycotina</taxon>
        <taxon>Lipomycetes</taxon>
        <taxon>Lipomycetales</taxon>
        <taxon>Lipomycetaceae</taxon>
        <taxon>Myxozyma</taxon>
    </lineage>
</organism>
<feature type="modified residue" description="Phosphohistidine" evidence="1">
    <location>
        <position position="113"/>
    </location>
</feature>